<dbReference type="Pfam" id="PF04480">
    <property type="entry name" value="DUF559"/>
    <property type="match status" value="1"/>
</dbReference>
<sequence>MQSDLEAGDLGVVSIADLFCSGATRREIAMALETGALARIRRGWYARSDADEDAIEAVYLGGALTSVSAAPHHRMWTMGDGRLHVAVPANASRLRRTHDDEGVLVDRHGTPICLHWSPVAGAFGQAIVIAGRVLMDAGICQPAENVIAMADSAIYRNVLRREEVDSCLPSLAARLDGTSQSGTESLVRDRLRRLGVRVRSQVRIGGVGIVDLLVGDRLVIECDSSGFHDGYASKRDYDRDLALVAMGYIVIRLRYDHVLYHWERAEAAILTVIHERRHLRRGAGRRVVLD</sequence>
<dbReference type="InterPro" id="IPR011335">
    <property type="entry name" value="Restrct_endonuc-II-like"/>
</dbReference>
<evidence type="ECO:0000313" key="2">
    <source>
        <dbReference type="EMBL" id="QDZ15036.1"/>
    </source>
</evidence>
<dbReference type="EMBL" id="CP042305">
    <property type="protein sequence ID" value="QDZ15036.1"/>
    <property type="molecule type" value="Genomic_DNA"/>
</dbReference>
<evidence type="ECO:0000259" key="1">
    <source>
        <dbReference type="Pfam" id="PF04480"/>
    </source>
</evidence>
<evidence type="ECO:0000313" key="3">
    <source>
        <dbReference type="Proteomes" id="UP000320216"/>
    </source>
</evidence>
<keyword evidence="3" id="KW-1185">Reference proteome</keyword>
<feature type="domain" description="DUF559" evidence="1">
    <location>
        <begin position="192"/>
        <end position="273"/>
    </location>
</feature>
<proteinExistence type="predicted"/>
<dbReference type="InterPro" id="IPR007569">
    <property type="entry name" value="DUF559"/>
</dbReference>
<dbReference type="Proteomes" id="UP000320216">
    <property type="component" value="Chromosome"/>
</dbReference>
<accession>A0A5B8M417</accession>
<dbReference type="Gene3D" id="3.40.960.10">
    <property type="entry name" value="VSR Endonuclease"/>
    <property type="match status" value="1"/>
</dbReference>
<gene>
    <name evidence="2" type="ORF">FPZ11_09870</name>
</gene>
<dbReference type="RefSeq" id="WP_146320488.1">
    <property type="nucleotide sequence ID" value="NZ_CP042305.1"/>
</dbReference>
<dbReference type="AlphaFoldDB" id="A0A5B8M417"/>
<organism evidence="2 3">
    <name type="scientific">Humibacter ginsenosidimutans</name>
    <dbReference type="NCBI Taxonomy" id="2599293"/>
    <lineage>
        <taxon>Bacteria</taxon>
        <taxon>Bacillati</taxon>
        <taxon>Actinomycetota</taxon>
        <taxon>Actinomycetes</taxon>
        <taxon>Micrococcales</taxon>
        <taxon>Microbacteriaceae</taxon>
        <taxon>Humibacter</taxon>
    </lineage>
</organism>
<dbReference type="SUPFAM" id="SSF52980">
    <property type="entry name" value="Restriction endonuclease-like"/>
    <property type="match status" value="1"/>
</dbReference>
<dbReference type="KEGG" id="huw:FPZ11_09870"/>
<name>A0A5B8M417_9MICO</name>
<protein>
    <submittedName>
        <fullName evidence="2">DUF559 domain-containing protein</fullName>
    </submittedName>
</protein>
<dbReference type="OrthoDB" id="2594539at2"/>
<reference evidence="2 3" key="1">
    <citation type="submission" date="2019-07" db="EMBL/GenBank/DDBJ databases">
        <title>Full genome sequence of Humibacter sp. WJ7-1.</title>
        <authorList>
            <person name="Im W.-T."/>
        </authorList>
    </citation>
    <scope>NUCLEOTIDE SEQUENCE [LARGE SCALE GENOMIC DNA]</scope>
    <source>
        <strain evidence="2 3">WJ7-1</strain>
    </source>
</reference>